<feature type="compositionally biased region" description="Basic and acidic residues" evidence="1">
    <location>
        <begin position="16"/>
        <end position="32"/>
    </location>
</feature>
<feature type="compositionally biased region" description="Polar residues" evidence="1">
    <location>
        <begin position="164"/>
        <end position="185"/>
    </location>
</feature>
<name>A0ABN9WTN4_9DINO</name>
<organism evidence="2 3">
    <name type="scientific">Prorocentrum cordatum</name>
    <dbReference type="NCBI Taxonomy" id="2364126"/>
    <lineage>
        <taxon>Eukaryota</taxon>
        <taxon>Sar</taxon>
        <taxon>Alveolata</taxon>
        <taxon>Dinophyceae</taxon>
        <taxon>Prorocentrales</taxon>
        <taxon>Prorocentraceae</taxon>
        <taxon>Prorocentrum</taxon>
    </lineage>
</organism>
<evidence type="ECO:0000256" key="1">
    <source>
        <dbReference type="SAM" id="MobiDB-lite"/>
    </source>
</evidence>
<feature type="compositionally biased region" description="Low complexity" evidence="1">
    <location>
        <begin position="319"/>
        <end position="328"/>
    </location>
</feature>
<feature type="region of interest" description="Disordered" evidence="1">
    <location>
        <begin position="164"/>
        <end position="329"/>
    </location>
</feature>
<sequence>MTRRAGSSFRGGISRRRPDMSQQDRRRPREYPDGVMASLAGVQLPAVRAHSLRRGPVAAWAEAPTASPAPRQISIPRMAGGRPGAGRWLQISAFDPERVRRASGLQSPRPPPVAAPWTLNGDLPYMTRPAMRTPGQGLAPLSGTSGRLVAEALTAPELPTVQLASSRATSYQPSDTASISGLSAESRSHSKASAVTHRAGARAREAEQPGASPRPASATGVPPATCHGPPGPDGRGEAPSGAGPGHVGGELAGPRRPREAAPARARPGQARRSLSARGSRRAPSAPSWGPASLQTAAEQPHSRGRLGARPDAPPPRPPGRALAGRPLRQPAWTGHEKYFSRASPAAVEQWRSVLARLHLATAPPALTPPADLERFLPSAAPRFAAAPPPLDTLSMSDPPRADFDHCSAGSMAVKMYGWLARPPRG</sequence>
<reference evidence="2" key="1">
    <citation type="submission" date="2023-10" db="EMBL/GenBank/DDBJ databases">
        <authorList>
            <person name="Chen Y."/>
            <person name="Shah S."/>
            <person name="Dougan E. K."/>
            <person name="Thang M."/>
            <person name="Chan C."/>
        </authorList>
    </citation>
    <scope>NUCLEOTIDE SEQUENCE [LARGE SCALE GENOMIC DNA]</scope>
</reference>
<feature type="compositionally biased region" description="Low complexity" evidence="1">
    <location>
        <begin position="262"/>
        <end position="287"/>
    </location>
</feature>
<keyword evidence="3" id="KW-1185">Reference proteome</keyword>
<feature type="region of interest" description="Disordered" evidence="1">
    <location>
        <begin position="1"/>
        <end position="33"/>
    </location>
</feature>
<feature type="compositionally biased region" description="Low complexity" evidence="1">
    <location>
        <begin position="1"/>
        <end position="12"/>
    </location>
</feature>
<feature type="compositionally biased region" description="Gly residues" evidence="1">
    <location>
        <begin position="242"/>
        <end position="251"/>
    </location>
</feature>
<dbReference type="Proteomes" id="UP001189429">
    <property type="component" value="Unassembled WGS sequence"/>
</dbReference>
<evidence type="ECO:0008006" key="4">
    <source>
        <dbReference type="Google" id="ProtNLM"/>
    </source>
</evidence>
<proteinExistence type="predicted"/>
<evidence type="ECO:0000313" key="3">
    <source>
        <dbReference type="Proteomes" id="UP001189429"/>
    </source>
</evidence>
<dbReference type="EMBL" id="CAUYUJ010019308">
    <property type="protein sequence ID" value="CAK0890161.1"/>
    <property type="molecule type" value="Genomic_DNA"/>
</dbReference>
<gene>
    <name evidence="2" type="ORF">PCOR1329_LOCUS70459</name>
</gene>
<protein>
    <recommendedName>
        <fullName evidence="4">Selenoprotein O</fullName>
    </recommendedName>
</protein>
<evidence type="ECO:0000313" key="2">
    <source>
        <dbReference type="EMBL" id="CAK0890161.1"/>
    </source>
</evidence>
<accession>A0ABN9WTN4</accession>
<comment type="caution">
    <text evidence="2">The sequence shown here is derived from an EMBL/GenBank/DDBJ whole genome shotgun (WGS) entry which is preliminary data.</text>
</comment>